<reference evidence="2" key="1">
    <citation type="journal article" date="2019" name="Sci. Rep.">
        <title>Draft genome of Tanacetum cinerariifolium, the natural source of mosquito coil.</title>
        <authorList>
            <person name="Yamashiro T."/>
            <person name="Shiraishi A."/>
            <person name="Satake H."/>
            <person name="Nakayama K."/>
        </authorList>
    </citation>
    <scope>NUCLEOTIDE SEQUENCE</scope>
</reference>
<protein>
    <submittedName>
        <fullName evidence="2">Uncharacterized protein</fullName>
    </submittedName>
</protein>
<feature type="region of interest" description="Disordered" evidence="1">
    <location>
        <begin position="24"/>
        <end position="43"/>
    </location>
</feature>
<organism evidence="2">
    <name type="scientific">Tanacetum cinerariifolium</name>
    <name type="common">Dalmatian daisy</name>
    <name type="synonym">Chrysanthemum cinerariifolium</name>
    <dbReference type="NCBI Taxonomy" id="118510"/>
    <lineage>
        <taxon>Eukaryota</taxon>
        <taxon>Viridiplantae</taxon>
        <taxon>Streptophyta</taxon>
        <taxon>Embryophyta</taxon>
        <taxon>Tracheophyta</taxon>
        <taxon>Spermatophyta</taxon>
        <taxon>Magnoliopsida</taxon>
        <taxon>eudicotyledons</taxon>
        <taxon>Gunneridae</taxon>
        <taxon>Pentapetalae</taxon>
        <taxon>asterids</taxon>
        <taxon>campanulids</taxon>
        <taxon>Asterales</taxon>
        <taxon>Asteraceae</taxon>
        <taxon>Asteroideae</taxon>
        <taxon>Anthemideae</taxon>
        <taxon>Anthemidinae</taxon>
        <taxon>Tanacetum</taxon>
    </lineage>
</organism>
<evidence type="ECO:0000313" key="2">
    <source>
        <dbReference type="EMBL" id="GFC94546.1"/>
    </source>
</evidence>
<dbReference type="AlphaFoldDB" id="A0A699SAF9"/>
<name>A0A699SAF9_TANCI</name>
<comment type="caution">
    <text evidence="2">The sequence shown here is derived from an EMBL/GenBank/DDBJ whole genome shotgun (WGS) entry which is preliminary data.</text>
</comment>
<sequence length="43" mass="4644">MDGVGDKLGLDEVALENVVVDEPPGELISRPTCSSFHKKNLHP</sequence>
<gene>
    <name evidence="2" type="ORF">Tci_866516</name>
</gene>
<evidence type="ECO:0000256" key="1">
    <source>
        <dbReference type="SAM" id="MobiDB-lite"/>
    </source>
</evidence>
<feature type="non-terminal residue" evidence="2">
    <location>
        <position position="43"/>
    </location>
</feature>
<accession>A0A699SAF9</accession>
<proteinExistence type="predicted"/>
<dbReference type="EMBL" id="BKCJ011149322">
    <property type="protein sequence ID" value="GFC94546.1"/>
    <property type="molecule type" value="Genomic_DNA"/>
</dbReference>